<evidence type="ECO:0000313" key="1">
    <source>
        <dbReference type="EMBL" id="CAJ2633677.1"/>
    </source>
</evidence>
<name>A0ACB0IS51_TRIPR</name>
<comment type="caution">
    <text evidence="1">The sequence shown here is derived from an EMBL/GenBank/DDBJ whole genome shotgun (WGS) entry which is preliminary data.</text>
</comment>
<accession>A0ACB0IS51</accession>
<sequence length="143" mass="16451">MSPLLQRVVLLCVLTLLSVHNIHGVHDNSIDLFRTHVNVVNTLEDNLDLTLHCKSKDDDLGEHLLHQNDSFSWSFRPKWPIGTTLFFCSFAWTGEFHYFDIFIDGDTGRTDCDDCNWNVHKSGPCRIPDHGEPICFPWNKGIK</sequence>
<dbReference type="EMBL" id="CASHSV030000002">
    <property type="protein sequence ID" value="CAJ2633677.1"/>
    <property type="molecule type" value="Genomic_DNA"/>
</dbReference>
<proteinExistence type="predicted"/>
<organism evidence="1 2">
    <name type="scientific">Trifolium pratense</name>
    <name type="common">Red clover</name>
    <dbReference type="NCBI Taxonomy" id="57577"/>
    <lineage>
        <taxon>Eukaryota</taxon>
        <taxon>Viridiplantae</taxon>
        <taxon>Streptophyta</taxon>
        <taxon>Embryophyta</taxon>
        <taxon>Tracheophyta</taxon>
        <taxon>Spermatophyta</taxon>
        <taxon>Magnoliopsida</taxon>
        <taxon>eudicotyledons</taxon>
        <taxon>Gunneridae</taxon>
        <taxon>Pentapetalae</taxon>
        <taxon>rosids</taxon>
        <taxon>fabids</taxon>
        <taxon>Fabales</taxon>
        <taxon>Fabaceae</taxon>
        <taxon>Papilionoideae</taxon>
        <taxon>50 kb inversion clade</taxon>
        <taxon>NPAAA clade</taxon>
        <taxon>Hologalegina</taxon>
        <taxon>IRL clade</taxon>
        <taxon>Trifolieae</taxon>
        <taxon>Trifolium</taxon>
    </lineage>
</organism>
<gene>
    <name evidence="1" type="ORF">MILVUS5_LOCUS4731</name>
</gene>
<keyword evidence="2" id="KW-1185">Reference proteome</keyword>
<dbReference type="Proteomes" id="UP001177021">
    <property type="component" value="Unassembled WGS sequence"/>
</dbReference>
<protein>
    <submittedName>
        <fullName evidence="1">Uncharacterized protein</fullName>
    </submittedName>
</protein>
<evidence type="ECO:0000313" key="2">
    <source>
        <dbReference type="Proteomes" id="UP001177021"/>
    </source>
</evidence>
<reference evidence="1" key="1">
    <citation type="submission" date="2023-10" db="EMBL/GenBank/DDBJ databases">
        <authorList>
            <person name="Rodriguez Cubillos JULIANA M."/>
            <person name="De Vega J."/>
        </authorList>
    </citation>
    <scope>NUCLEOTIDE SEQUENCE</scope>
</reference>